<feature type="compositionally biased region" description="Low complexity" evidence="1">
    <location>
        <begin position="130"/>
        <end position="141"/>
    </location>
</feature>
<comment type="caution">
    <text evidence="2">The sequence shown here is derived from an EMBL/GenBank/DDBJ whole genome shotgun (WGS) entry which is preliminary data.</text>
</comment>
<dbReference type="EMBL" id="JAWDJX010000010">
    <property type="protein sequence ID" value="KAK3054879.1"/>
    <property type="molecule type" value="Genomic_DNA"/>
</dbReference>
<feature type="compositionally biased region" description="Low complexity" evidence="1">
    <location>
        <begin position="163"/>
        <end position="178"/>
    </location>
</feature>
<proteinExistence type="predicted"/>
<protein>
    <submittedName>
        <fullName evidence="2">Uncharacterized protein</fullName>
    </submittedName>
</protein>
<accession>A0AAJ0DRK2</accession>
<dbReference type="Proteomes" id="UP001271007">
    <property type="component" value="Unassembled WGS sequence"/>
</dbReference>
<dbReference type="AlphaFoldDB" id="A0AAJ0DRK2"/>
<gene>
    <name evidence="2" type="ORF">LTR09_004037</name>
</gene>
<evidence type="ECO:0000313" key="3">
    <source>
        <dbReference type="Proteomes" id="UP001271007"/>
    </source>
</evidence>
<reference evidence="2" key="1">
    <citation type="submission" date="2023-04" db="EMBL/GenBank/DDBJ databases">
        <title>Black Yeasts Isolated from many extreme environments.</title>
        <authorList>
            <person name="Coleine C."/>
            <person name="Stajich J.E."/>
            <person name="Selbmann L."/>
        </authorList>
    </citation>
    <scope>NUCLEOTIDE SEQUENCE</scope>
    <source>
        <strain evidence="2">CCFEE 5312</strain>
    </source>
</reference>
<sequence>MAAASTTPNPSLTSLPGITGATTPSTFTATTTGPSYSVAAILTESDTTVTAFQVSGTTGLFLVDNTTLTYHGEPLTLSDGNVISAGFNGLKDSTTTANLAPITVNASSSSSIYTIETTNPSLSSTVSRLTGTHGTDRTTNTGAGGSGTTAPPTTSGGNGGTAGAPSSSSSSSSSSAGVAPTLGAGKAIALLGALAGMVAYGL</sequence>
<evidence type="ECO:0000313" key="2">
    <source>
        <dbReference type="EMBL" id="KAK3054879.1"/>
    </source>
</evidence>
<feature type="region of interest" description="Disordered" evidence="1">
    <location>
        <begin position="122"/>
        <end position="178"/>
    </location>
</feature>
<organism evidence="2 3">
    <name type="scientific">Extremus antarcticus</name>
    <dbReference type="NCBI Taxonomy" id="702011"/>
    <lineage>
        <taxon>Eukaryota</taxon>
        <taxon>Fungi</taxon>
        <taxon>Dikarya</taxon>
        <taxon>Ascomycota</taxon>
        <taxon>Pezizomycotina</taxon>
        <taxon>Dothideomycetes</taxon>
        <taxon>Dothideomycetidae</taxon>
        <taxon>Mycosphaerellales</taxon>
        <taxon>Extremaceae</taxon>
        <taxon>Extremus</taxon>
    </lineage>
</organism>
<keyword evidence="3" id="KW-1185">Reference proteome</keyword>
<name>A0AAJ0DRK2_9PEZI</name>
<evidence type="ECO:0000256" key="1">
    <source>
        <dbReference type="SAM" id="MobiDB-lite"/>
    </source>
</evidence>